<evidence type="ECO:0000313" key="5">
    <source>
        <dbReference type="Proteomes" id="UP000023152"/>
    </source>
</evidence>
<reference evidence="4 5" key="1">
    <citation type="journal article" date="2013" name="Curr. Biol.">
        <title>The Genome of the Foraminiferan Reticulomyxa filosa.</title>
        <authorList>
            <person name="Glockner G."/>
            <person name="Hulsmann N."/>
            <person name="Schleicher M."/>
            <person name="Noegel A.A."/>
            <person name="Eichinger L."/>
            <person name="Gallinger C."/>
            <person name="Pawlowski J."/>
            <person name="Sierra R."/>
            <person name="Euteneuer U."/>
            <person name="Pillet L."/>
            <person name="Moustafa A."/>
            <person name="Platzer M."/>
            <person name="Groth M."/>
            <person name="Szafranski K."/>
            <person name="Schliwa M."/>
        </authorList>
    </citation>
    <scope>NUCLEOTIDE SEQUENCE [LARGE SCALE GENOMIC DNA]</scope>
</reference>
<dbReference type="EMBL" id="ASPP01001803">
    <property type="protein sequence ID" value="ETO35266.1"/>
    <property type="molecule type" value="Genomic_DNA"/>
</dbReference>
<dbReference type="AlphaFoldDB" id="X6PAT9"/>
<accession>X6PAT9</accession>
<dbReference type="InterPro" id="IPR050100">
    <property type="entry name" value="TRAFAC_GTPase_members"/>
</dbReference>
<dbReference type="Gene3D" id="3.90.640.10">
    <property type="entry name" value="Actin, Chain A, domain 4"/>
    <property type="match status" value="1"/>
</dbReference>
<protein>
    <submittedName>
        <fullName evidence="4">Uncharacterized protein</fullName>
    </submittedName>
</protein>
<dbReference type="InterPro" id="IPR004000">
    <property type="entry name" value="Actin"/>
</dbReference>
<sequence length="224" mass="25355">MKRRYSFKAAEKEIVLDVNEKLSCVALDYDDQLKKAETSSDLERNYKLFDGQVITVGAERFGCQEVLFKLNFIGFKTSITKGRHKKGYVCVKKKGVIIFFIFKKKKQKNREIQGQARQHHRLCYFFGIEQSIACVCKMDGPSINYAQDGGTITPYVPVRFYPTNTTGKAFFIEMQHKTVDKAEAGDNVGVNLEKENMQHTNGVMCIADPSADPSPPKQATKFTA</sequence>
<gene>
    <name evidence="4" type="ORF">RFI_01797</name>
</gene>
<dbReference type="Proteomes" id="UP000023152">
    <property type="component" value="Unassembled WGS sequence"/>
</dbReference>
<keyword evidence="2" id="KW-0342">GTP-binding</keyword>
<dbReference type="InterPro" id="IPR043129">
    <property type="entry name" value="ATPase_NBD"/>
</dbReference>
<keyword evidence="5" id="KW-1185">Reference proteome</keyword>
<evidence type="ECO:0000256" key="3">
    <source>
        <dbReference type="ARBA" id="ARBA00049360"/>
    </source>
</evidence>
<dbReference type="Pfam" id="PF00022">
    <property type="entry name" value="Actin"/>
    <property type="match status" value="1"/>
</dbReference>
<comment type="caution">
    <text evidence="4">The sequence shown here is derived from an EMBL/GenBank/DDBJ whole genome shotgun (WGS) entry which is preliminary data.</text>
</comment>
<evidence type="ECO:0000256" key="1">
    <source>
        <dbReference type="ARBA" id="ARBA00022741"/>
    </source>
</evidence>
<keyword evidence="1" id="KW-0547">Nucleotide-binding</keyword>
<dbReference type="Gene3D" id="2.40.30.10">
    <property type="entry name" value="Translation factors"/>
    <property type="match status" value="1"/>
</dbReference>
<name>X6PAT9_RETFI</name>
<evidence type="ECO:0000256" key="2">
    <source>
        <dbReference type="ARBA" id="ARBA00023134"/>
    </source>
</evidence>
<dbReference type="SUPFAM" id="SSF53067">
    <property type="entry name" value="Actin-like ATPase domain"/>
    <property type="match status" value="1"/>
</dbReference>
<proteinExistence type="predicted"/>
<dbReference type="PANTHER" id="PTHR23115">
    <property type="entry name" value="TRANSLATION FACTOR"/>
    <property type="match status" value="1"/>
</dbReference>
<dbReference type="GO" id="GO:0005525">
    <property type="term" value="F:GTP binding"/>
    <property type="evidence" value="ECO:0007669"/>
    <property type="project" value="UniProtKB-KW"/>
</dbReference>
<organism evidence="4 5">
    <name type="scientific">Reticulomyxa filosa</name>
    <dbReference type="NCBI Taxonomy" id="46433"/>
    <lineage>
        <taxon>Eukaryota</taxon>
        <taxon>Sar</taxon>
        <taxon>Rhizaria</taxon>
        <taxon>Retaria</taxon>
        <taxon>Foraminifera</taxon>
        <taxon>Monothalamids</taxon>
        <taxon>Reticulomyxidae</taxon>
        <taxon>Reticulomyxa</taxon>
    </lineage>
</organism>
<dbReference type="InterPro" id="IPR009000">
    <property type="entry name" value="Transl_B-barrel_sf"/>
</dbReference>
<comment type="catalytic activity">
    <reaction evidence="3">
        <text>ATP + H2O = ADP + phosphate + H(+)</text>
        <dbReference type="Rhea" id="RHEA:13065"/>
        <dbReference type="ChEBI" id="CHEBI:15377"/>
        <dbReference type="ChEBI" id="CHEBI:15378"/>
        <dbReference type="ChEBI" id="CHEBI:30616"/>
        <dbReference type="ChEBI" id="CHEBI:43474"/>
        <dbReference type="ChEBI" id="CHEBI:456216"/>
    </reaction>
</comment>
<evidence type="ECO:0000313" key="4">
    <source>
        <dbReference type="EMBL" id="ETO35266.1"/>
    </source>
</evidence>
<dbReference type="SUPFAM" id="SSF50447">
    <property type="entry name" value="Translation proteins"/>
    <property type="match status" value="1"/>
</dbReference>